<keyword evidence="3" id="KW-1185">Reference proteome</keyword>
<evidence type="ECO:0008006" key="4">
    <source>
        <dbReference type="Google" id="ProtNLM"/>
    </source>
</evidence>
<protein>
    <recommendedName>
        <fullName evidence="4">Sigma-like protein</fullName>
    </recommendedName>
</protein>
<dbReference type="RefSeq" id="WP_073964547.1">
    <property type="nucleotide sequence ID" value="NZ_CP098740.1"/>
</dbReference>
<feature type="region of interest" description="Disordered" evidence="1">
    <location>
        <begin position="1"/>
        <end position="59"/>
    </location>
</feature>
<evidence type="ECO:0000313" key="2">
    <source>
        <dbReference type="EMBL" id="UZK54983.1"/>
    </source>
</evidence>
<dbReference type="Proteomes" id="UP001164963">
    <property type="component" value="Chromosome"/>
</dbReference>
<reference evidence="2" key="1">
    <citation type="journal article" date="2022" name="Front. Microbiol.">
        <title>Mirubactin C rescues the lethal effect of cell wall biosynthesis mutations in Bacillus subtilis.</title>
        <authorList>
            <person name="Kepplinger B."/>
            <person name="Wen X."/>
            <person name="Tyler A.R."/>
            <person name="Kim B.Y."/>
            <person name="Brown J."/>
            <person name="Banks P."/>
            <person name="Dashti Y."/>
            <person name="Mackenzie E.S."/>
            <person name="Wills C."/>
            <person name="Kawai Y."/>
            <person name="Waldron K.J."/>
            <person name="Allenby N.E.E."/>
            <person name="Wu L.J."/>
            <person name="Hall M.J."/>
            <person name="Errington J."/>
        </authorList>
    </citation>
    <scope>NUCLEOTIDE SEQUENCE</scope>
    <source>
        <strain evidence="2">MDA8-470</strain>
    </source>
</reference>
<gene>
    <name evidence="2" type="ORF">NEH16_13300</name>
</gene>
<name>A0ABY6PS48_9ACTN</name>
<accession>A0ABY6PS48</accession>
<sequence length="59" mass="6299">MSDDKKTKITAPKPGTTGEVGPTDSHMTGEPEIKPLDSHMTGEPEIKPLDSHMTGADPR</sequence>
<proteinExistence type="predicted"/>
<evidence type="ECO:0000256" key="1">
    <source>
        <dbReference type="SAM" id="MobiDB-lite"/>
    </source>
</evidence>
<feature type="compositionally biased region" description="Basic and acidic residues" evidence="1">
    <location>
        <begin position="27"/>
        <end position="50"/>
    </location>
</feature>
<evidence type="ECO:0000313" key="3">
    <source>
        <dbReference type="Proteomes" id="UP001164963"/>
    </source>
</evidence>
<dbReference type="EMBL" id="CP098740">
    <property type="protein sequence ID" value="UZK54983.1"/>
    <property type="molecule type" value="Genomic_DNA"/>
</dbReference>
<organism evidence="2 3">
    <name type="scientific">Streptomyces drozdowiczii</name>
    <dbReference type="NCBI Taxonomy" id="202862"/>
    <lineage>
        <taxon>Bacteria</taxon>
        <taxon>Bacillati</taxon>
        <taxon>Actinomycetota</taxon>
        <taxon>Actinomycetes</taxon>
        <taxon>Kitasatosporales</taxon>
        <taxon>Streptomycetaceae</taxon>
        <taxon>Streptomyces</taxon>
    </lineage>
</organism>